<dbReference type="AlphaFoldDB" id="A0A327M5L9"/>
<protein>
    <submittedName>
        <fullName evidence="1">Uncharacterized protein</fullName>
    </submittedName>
</protein>
<proteinExistence type="predicted"/>
<organism evidence="1 2">
    <name type="scientific">Roseicella frigidaeris</name>
    <dbReference type="NCBI Taxonomy" id="2230885"/>
    <lineage>
        <taxon>Bacteria</taxon>
        <taxon>Pseudomonadati</taxon>
        <taxon>Pseudomonadota</taxon>
        <taxon>Alphaproteobacteria</taxon>
        <taxon>Acetobacterales</taxon>
        <taxon>Roseomonadaceae</taxon>
        <taxon>Roseicella</taxon>
    </lineage>
</organism>
<dbReference type="OrthoDB" id="7376414at2"/>
<gene>
    <name evidence="1" type="ORF">DOO78_17595</name>
</gene>
<sequence>MHHLLFAAPIGDGRELRVSPISLDAFEANKAQTLGDDTGYFIYEFDPEAVDRGIEVLAKAASYDAAMRLIDVIAPALIRSHH</sequence>
<evidence type="ECO:0000313" key="1">
    <source>
        <dbReference type="EMBL" id="RAI57614.1"/>
    </source>
</evidence>
<comment type="caution">
    <text evidence="1">The sequence shown here is derived from an EMBL/GenBank/DDBJ whole genome shotgun (WGS) entry which is preliminary data.</text>
</comment>
<reference evidence="2" key="1">
    <citation type="submission" date="2018-06" db="EMBL/GenBank/DDBJ databases">
        <authorList>
            <person name="Khan S.A."/>
        </authorList>
    </citation>
    <scope>NUCLEOTIDE SEQUENCE [LARGE SCALE GENOMIC DNA]</scope>
    <source>
        <strain evidence="2">DB-1506</strain>
    </source>
</reference>
<keyword evidence="2" id="KW-1185">Reference proteome</keyword>
<dbReference type="EMBL" id="QLIX01000015">
    <property type="protein sequence ID" value="RAI57614.1"/>
    <property type="molecule type" value="Genomic_DNA"/>
</dbReference>
<evidence type="ECO:0000313" key="2">
    <source>
        <dbReference type="Proteomes" id="UP000249065"/>
    </source>
</evidence>
<name>A0A327M5L9_9PROT</name>
<dbReference type="RefSeq" id="WP_111471179.1">
    <property type="nucleotide sequence ID" value="NZ_QLIX01000015.1"/>
</dbReference>
<dbReference type="Proteomes" id="UP000249065">
    <property type="component" value="Unassembled WGS sequence"/>
</dbReference>
<accession>A0A327M5L9</accession>